<keyword evidence="3" id="KW-1185">Reference proteome</keyword>
<feature type="compositionally biased region" description="Basic and acidic residues" evidence="1">
    <location>
        <begin position="178"/>
        <end position="204"/>
    </location>
</feature>
<dbReference type="HOGENOM" id="CLU_127134_0_0_5"/>
<dbReference type="Proteomes" id="UP000009887">
    <property type="component" value="Unassembled WGS sequence"/>
</dbReference>
<gene>
    <name evidence="2" type="ORF">HMPREF9718_03218</name>
</gene>
<evidence type="ECO:0000313" key="2">
    <source>
        <dbReference type="EMBL" id="EKU74101.1"/>
    </source>
</evidence>
<evidence type="ECO:0000313" key="3">
    <source>
        <dbReference type="Proteomes" id="UP000009887"/>
    </source>
</evidence>
<feature type="region of interest" description="Disordered" evidence="1">
    <location>
        <begin position="167"/>
        <end position="204"/>
    </location>
</feature>
<accession>K9CT30</accession>
<dbReference type="RefSeq" id="WP_004210705.1">
    <property type="nucleotide sequence ID" value="NZ_JH992904.1"/>
</dbReference>
<dbReference type="AlphaFoldDB" id="K9CT30"/>
<sequence>MSIFRRAIDRLANRFWAGRKVTLRFTADYRIAGFTLPLIERLLLDNDDGEAYRCSIAQWTLNERPSLHIYRGELSSLRIDGPLQKAGVSYLPLGGLIESPGVTTHLDPVEAHRLGGRVQEAVERAIRDWIVEHGLYDQPRQRREIDRPKTDREARAVIARWVDEHSPKRATGAMPNASDRRGDCCSDEPHGSLCDACRKGSDHA</sequence>
<comment type="caution">
    <text evidence="2">The sequence shown here is derived from an EMBL/GenBank/DDBJ whole genome shotgun (WGS) entry which is preliminary data.</text>
</comment>
<dbReference type="EMBL" id="AGZU01000009">
    <property type="protein sequence ID" value="EKU74101.1"/>
    <property type="molecule type" value="Genomic_DNA"/>
</dbReference>
<organism evidence="2 3">
    <name type="scientific">Sphingobium yanoikuyae ATCC 51230</name>
    <dbReference type="NCBI Taxonomy" id="883163"/>
    <lineage>
        <taxon>Bacteria</taxon>
        <taxon>Pseudomonadati</taxon>
        <taxon>Pseudomonadota</taxon>
        <taxon>Alphaproteobacteria</taxon>
        <taxon>Sphingomonadales</taxon>
        <taxon>Sphingomonadaceae</taxon>
        <taxon>Sphingobium</taxon>
    </lineage>
</organism>
<evidence type="ECO:0000256" key="1">
    <source>
        <dbReference type="SAM" id="MobiDB-lite"/>
    </source>
</evidence>
<name>K9CT30_SPHYA</name>
<dbReference type="PATRIC" id="fig|883163.3.peg.3287"/>
<reference evidence="2 3" key="1">
    <citation type="submission" date="2012-09" db="EMBL/GenBank/DDBJ databases">
        <title>The Genome Sequence of Sphingobium yanoikuyae ATCC 51230.</title>
        <authorList>
            <consortium name="The Broad Institute Genome Sequencing Platform"/>
            <person name="Earl A."/>
            <person name="Ward D."/>
            <person name="Feldgarden M."/>
            <person name="Gevers D."/>
            <person name="Huys G."/>
            <person name="Walker B."/>
            <person name="Young S.K."/>
            <person name="Zeng Q."/>
            <person name="Gargeya S."/>
            <person name="Fitzgerald M."/>
            <person name="Haas B."/>
            <person name="Abouelleil A."/>
            <person name="Alvarado L."/>
            <person name="Arachchi H.M."/>
            <person name="Berlin A.M."/>
            <person name="Chapman S.B."/>
            <person name="Goldberg J."/>
            <person name="Griggs A."/>
            <person name="Gujja S."/>
            <person name="Hansen M."/>
            <person name="Howarth C."/>
            <person name="Imamovic A."/>
            <person name="Larimer J."/>
            <person name="McCowen C."/>
            <person name="Montmayeur A."/>
            <person name="Murphy C."/>
            <person name="Neiman D."/>
            <person name="Pearson M."/>
            <person name="Priest M."/>
            <person name="Roberts A."/>
            <person name="Saif S."/>
            <person name="Shea T."/>
            <person name="Sisk P."/>
            <person name="Sykes S."/>
            <person name="Wortman J."/>
            <person name="Nusbaum C."/>
            <person name="Birren B."/>
        </authorList>
    </citation>
    <scope>NUCLEOTIDE SEQUENCE [LARGE SCALE GENOMIC DNA]</scope>
    <source>
        <strain evidence="2 3">ATCC 51230</strain>
    </source>
</reference>
<proteinExistence type="predicted"/>
<protein>
    <submittedName>
        <fullName evidence="2">Uncharacterized protein</fullName>
    </submittedName>
</protein>